<feature type="coiled-coil region" evidence="5">
    <location>
        <begin position="166"/>
        <end position="211"/>
    </location>
</feature>
<dbReference type="AlphaFoldDB" id="A0A1M6TKE0"/>
<dbReference type="InterPro" id="IPR006664">
    <property type="entry name" value="OMP_bac"/>
</dbReference>
<keyword evidence="2 4" id="KW-0472">Membrane</keyword>
<keyword evidence="5" id="KW-0175">Coiled coil</keyword>
<dbReference type="PRINTS" id="PR01021">
    <property type="entry name" value="OMPADOMAIN"/>
</dbReference>
<dbReference type="InterPro" id="IPR036737">
    <property type="entry name" value="OmpA-like_sf"/>
</dbReference>
<name>A0A1M6TKE0_9BACT</name>
<dbReference type="InterPro" id="IPR050330">
    <property type="entry name" value="Bact_OuterMem_StrucFunc"/>
</dbReference>
<evidence type="ECO:0000256" key="4">
    <source>
        <dbReference type="PROSITE-ProRule" id="PRU00473"/>
    </source>
</evidence>
<evidence type="ECO:0000313" key="8">
    <source>
        <dbReference type="EMBL" id="SHK57366.1"/>
    </source>
</evidence>
<dbReference type="PANTHER" id="PTHR30329:SF21">
    <property type="entry name" value="LIPOPROTEIN YIAD-RELATED"/>
    <property type="match status" value="1"/>
</dbReference>
<evidence type="ECO:0000259" key="7">
    <source>
        <dbReference type="PROSITE" id="PS51123"/>
    </source>
</evidence>
<comment type="subcellular location">
    <subcellularLocation>
        <location evidence="1">Cell outer membrane</location>
    </subcellularLocation>
</comment>
<evidence type="ECO:0000256" key="2">
    <source>
        <dbReference type="ARBA" id="ARBA00023136"/>
    </source>
</evidence>
<keyword evidence="6" id="KW-0732">Signal</keyword>
<evidence type="ECO:0000256" key="5">
    <source>
        <dbReference type="SAM" id="Coils"/>
    </source>
</evidence>
<dbReference type="Pfam" id="PF00691">
    <property type="entry name" value="OmpA"/>
    <property type="match status" value="1"/>
</dbReference>
<accession>A0A1M6TKE0</accession>
<dbReference type="Gene3D" id="3.30.1330.60">
    <property type="entry name" value="OmpA-like domain"/>
    <property type="match status" value="1"/>
</dbReference>
<sequence>MKCLWMTLPFLLLGLAFAAEPDSVPSRSYLKKLDSLERTLPAGSGEIRLTIAEARALAESAESLRAKNSKSPRLASKDSACLLYWRIIENQMASQKNRLAIEEKRQKQTQVRGDIRRIQEKIAEVRGGRALGLEEDLQRERVRLAKTNSAMDSAMTAAAAREALRAEEAKAREDSLNRLLLEERAKAEARQNEAKNKLNELQSKLIQVTEDARGIILSMSDILFDVDKATLKSDLKTSLARVAGILSVYQELHVSVEGHTDNTGSAEHNRKLSEQRAKNVLDFLVAQGIDGSRLVSKGYGMSVPVADNSTKEGRQKNRRVDLVIKDKVLE</sequence>
<dbReference type="InterPro" id="IPR006665">
    <property type="entry name" value="OmpA-like"/>
</dbReference>
<gene>
    <name evidence="8" type="ORF">SAMN05720469_11038</name>
</gene>
<dbReference type="EMBL" id="FRAW01000010">
    <property type="protein sequence ID" value="SHK57366.1"/>
    <property type="molecule type" value="Genomic_DNA"/>
</dbReference>
<reference evidence="9" key="1">
    <citation type="submission" date="2016-11" db="EMBL/GenBank/DDBJ databases">
        <authorList>
            <person name="Varghese N."/>
            <person name="Submissions S."/>
        </authorList>
    </citation>
    <scope>NUCLEOTIDE SEQUENCE [LARGE SCALE GENOMIC DNA]</scope>
    <source>
        <strain evidence="9">UWOS</strain>
    </source>
</reference>
<organism evidence="8 9">
    <name type="scientific">Fibrobacter intestinalis</name>
    <dbReference type="NCBI Taxonomy" id="28122"/>
    <lineage>
        <taxon>Bacteria</taxon>
        <taxon>Pseudomonadati</taxon>
        <taxon>Fibrobacterota</taxon>
        <taxon>Fibrobacteria</taxon>
        <taxon>Fibrobacterales</taxon>
        <taxon>Fibrobacteraceae</taxon>
        <taxon>Fibrobacter</taxon>
    </lineage>
</organism>
<dbReference type="RefSeq" id="WP_244889334.1">
    <property type="nucleotide sequence ID" value="NZ_FRAW01000010.1"/>
</dbReference>
<dbReference type="PROSITE" id="PS51123">
    <property type="entry name" value="OMPA_2"/>
    <property type="match status" value="1"/>
</dbReference>
<dbReference type="Proteomes" id="UP000184275">
    <property type="component" value="Unassembled WGS sequence"/>
</dbReference>
<evidence type="ECO:0000256" key="6">
    <source>
        <dbReference type="SAM" id="SignalP"/>
    </source>
</evidence>
<keyword evidence="9" id="KW-1185">Reference proteome</keyword>
<dbReference type="CDD" id="cd07185">
    <property type="entry name" value="OmpA_C-like"/>
    <property type="match status" value="1"/>
</dbReference>
<feature type="chain" id="PRO_5013110655" evidence="6">
    <location>
        <begin position="19"/>
        <end position="330"/>
    </location>
</feature>
<evidence type="ECO:0000256" key="1">
    <source>
        <dbReference type="ARBA" id="ARBA00004442"/>
    </source>
</evidence>
<feature type="signal peptide" evidence="6">
    <location>
        <begin position="1"/>
        <end position="18"/>
    </location>
</feature>
<protein>
    <submittedName>
        <fullName evidence="8">Outer membrane protein OmpA</fullName>
    </submittedName>
</protein>
<proteinExistence type="predicted"/>
<dbReference type="PANTHER" id="PTHR30329">
    <property type="entry name" value="STATOR ELEMENT OF FLAGELLAR MOTOR COMPLEX"/>
    <property type="match status" value="1"/>
</dbReference>
<dbReference type="SUPFAM" id="SSF103088">
    <property type="entry name" value="OmpA-like"/>
    <property type="match status" value="1"/>
</dbReference>
<keyword evidence="3" id="KW-0998">Cell outer membrane</keyword>
<evidence type="ECO:0000313" key="9">
    <source>
        <dbReference type="Proteomes" id="UP000184275"/>
    </source>
</evidence>
<evidence type="ECO:0000256" key="3">
    <source>
        <dbReference type="ARBA" id="ARBA00023237"/>
    </source>
</evidence>
<feature type="domain" description="OmpA-like" evidence="7">
    <location>
        <begin position="211"/>
        <end position="328"/>
    </location>
</feature>
<dbReference type="GO" id="GO:0009279">
    <property type="term" value="C:cell outer membrane"/>
    <property type="evidence" value="ECO:0007669"/>
    <property type="project" value="UniProtKB-SubCell"/>
</dbReference>
<dbReference type="PRINTS" id="PR01023">
    <property type="entry name" value="NAFLGMOTY"/>
</dbReference>